<dbReference type="PANTHER" id="PTHR10434:SF55">
    <property type="entry name" value="POSSIBLE ACYLTRANSFERASE"/>
    <property type="match status" value="1"/>
</dbReference>
<reference evidence="5 6" key="1">
    <citation type="submission" date="2020-05" db="EMBL/GenBank/DDBJ databases">
        <title>Nakamurella sp. DB0629 isolated from air conditioner.</title>
        <authorList>
            <person name="Kim D.H."/>
            <person name="Kim D.-U."/>
        </authorList>
    </citation>
    <scope>NUCLEOTIDE SEQUENCE [LARGE SCALE GENOMIC DNA]</scope>
    <source>
        <strain evidence="5 6">DB0629</strain>
    </source>
</reference>
<dbReference type="GO" id="GO:0003841">
    <property type="term" value="F:1-acylglycerol-3-phosphate O-acyltransferase activity"/>
    <property type="evidence" value="ECO:0007669"/>
    <property type="project" value="TreeGrafter"/>
</dbReference>
<proteinExistence type="predicted"/>
<evidence type="ECO:0000256" key="3">
    <source>
        <dbReference type="SAM" id="MobiDB-lite"/>
    </source>
</evidence>
<sequence>MPRRRRYESNNAWVWICRVVLYPLTRLLGRRTFLGVDKLNRSGPMIVVANHISHLDPIYDAVLIDKAGRLPRIMAKASLWKLPVVGAALRGTGQVPVYRAGEDGPSAVDAAREVLAAGGVVLIYPEGTVTREPDFWPMRPRPGVAALALSGDYPVVPVVHWGTQRVYNSYRTAGGRKLRLWPRQDVVVAVGDDIDLSRFRSAGGVAAGSQLDAKAVLGASLQIMNSIKDQLGQIRGEQPPAALFKPAKADGRNGKTDSSGSNGSNGNTGSTGAGR</sequence>
<name>A0A849A6I0_9ACTN</name>
<dbReference type="AlphaFoldDB" id="A0A849A6I0"/>
<dbReference type="EMBL" id="JABEND010000007">
    <property type="protein sequence ID" value="NNG36584.1"/>
    <property type="molecule type" value="Genomic_DNA"/>
</dbReference>
<dbReference type="CDD" id="cd07989">
    <property type="entry name" value="LPLAT_AGPAT-like"/>
    <property type="match status" value="1"/>
</dbReference>
<feature type="compositionally biased region" description="Low complexity" evidence="3">
    <location>
        <begin position="258"/>
        <end position="268"/>
    </location>
</feature>
<evidence type="ECO:0000259" key="4">
    <source>
        <dbReference type="SMART" id="SM00563"/>
    </source>
</evidence>
<keyword evidence="2 5" id="KW-0012">Acyltransferase</keyword>
<comment type="caution">
    <text evidence="5">The sequence shown here is derived from an EMBL/GenBank/DDBJ whole genome shotgun (WGS) entry which is preliminary data.</text>
</comment>
<organism evidence="5 6">
    <name type="scientific">Nakamurella aerolata</name>
    <dbReference type="NCBI Taxonomy" id="1656892"/>
    <lineage>
        <taxon>Bacteria</taxon>
        <taxon>Bacillati</taxon>
        <taxon>Actinomycetota</taxon>
        <taxon>Actinomycetes</taxon>
        <taxon>Nakamurellales</taxon>
        <taxon>Nakamurellaceae</taxon>
        <taxon>Nakamurella</taxon>
    </lineage>
</organism>
<dbReference type="SUPFAM" id="SSF69593">
    <property type="entry name" value="Glycerol-3-phosphate (1)-acyltransferase"/>
    <property type="match status" value="1"/>
</dbReference>
<evidence type="ECO:0000256" key="1">
    <source>
        <dbReference type="ARBA" id="ARBA00022679"/>
    </source>
</evidence>
<keyword evidence="1 5" id="KW-0808">Transferase</keyword>
<dbReference type="Proteomes" id="UP000562984">
    <property type="component" value="Unassembled WGS sequence"/>
</dbReference>
<dbReference type="SMART" id="SM00563">
    <property type="entry name" value="PlsC"/>
    <property type="match status" value="1"/>
</dbReference>
<protein>
    <submittedName>
        <fullName evidence="5">1-acyl-sn-glycerol-3-phosphate acyltransferase</fullName>
    </submittedName>
</protein>
<dbReference type="Pfam" id="PF01553">
    <property type="entry name" value="Acyltransferase"/>
    <property type="match status" value="1"/>
</dbReference>
<dbReference type="RefSeq" id="WP_171200277.1">
    <property type="nucleotide sequence ID" value="NZ_JABEND010000007.1"/>
</dbReference>
<feature type="domain" description="Phospholipid/glycerol acyltransferase" evidence="4">
    <location>
        <begin position="45"/>
        <end position="163"/>
    </location>
</feature>
<dbReference type="GO" id="GO:0006654">
    <property type="term" value="P:phosphatidic acid biosynthetic process"/>
    <property type="evidence" value="ECO:0007669"/>
    <property type="project" value="TreeGrafter"/>
</dbReference>
<accession>A0A849A6I0</accession>
<evidence type="ECO:0000313" key="6">
    <source>
        <dbReference type="Proteomes" id="UP000562984"/>
    </source>
</evidence>
<evidence type="ECO:0000256" key="2">
    <source>
        <dbReference type="ARBA" id="ARBA00023315"/>
    </source>
</evidence>
<feature type="region of interest" description="Disordered" evidence="3">
    <location>
        <begin position="236"/>
        <end position="275"/>
    </location>
</feature>
<gene>
    <name evidence="5" type="ORF">HKD39_12860</name>
</gene>
<keyword evidence="6" id="KW-1185">Reference proteome</keyword>
<evidence type="ECO:0000313" key="5">
    <source>
        <dbReference type="EMBL" id="NNG36584.1"/>
    </source>
</evidence>
<dbReference type="GO" id="GO:0005886">
    <property type="term" value="C:plasma membrane"/>
    <property type="evidence" value="ECO:0007669"/>
    <property type="project" value="TreeGrafter"/>
</dbReference>
<dbReference type="PANTHER" id="PTHR10434">
    <property type="entry name" value="1-ACYL-SN-GLYCEROL-3-PHOSPHATE ACYLTRANSFERASE"/>
    <property type="match status" value="1"/>
</dbReference>
<dbReference type="InterPro" id="IPR002123">
    <property type="entry name" value="Plipid/glycerol_acylTrfase"/>
</dbReference>